<dbReference type="Proteomes" id="UP000009082">
    <property type="component" value="Unassembled WGS sequence"/>
</dbReference>
<dbReference type="VEuPathDB" id="MicrosporidiaDB:NCER_102090"/>
<dbReference type="HOGENOM" id="CLU_625686_0_0_1"/>
<evidence type="ECO:0000313" key="3">
    <source>
        <dbReference type="Proteomes" id="UP000009082"/>
    </source>
</evidence>
<dbReference type="KEGG" id="nce:NCER_102090"/>
<name>C4VBD7_VAIC1</name>
<dbReference type="InParanoid" id="C4VBD7"/>
<proteinExistence type="predicted"/>
<keyword evidence="1" id="KW-0812">Transmembrane</keyword>
<keyword evidence="1" id="KW-1133">Transmembrane helix</keyword>
<reference evidence="2 3" key="1">
    <citation type="journal article" date="2009" name="PLoS Pathog.">
        <title>Genomic analyses of the microsporidian Nosema ceranae, an emergent pathogen of honey bees.</title>
        <authorList>
            <person name="Cornman R.S."/>
            <person name="Chen Y.P."/>
            <person name="Schatz M.C."/>
            <person name="Street C."/>
            <person name="Zhao Y."/>
            <person name="Desany B."/>
            <person name="Egholm M."/>
            <person name="Hutchison S."/>
            <person name="Pettis J.S."/>
            <person name="Lipkin W.I."/>
            <person name="Evans J.D."/>
        </authorList>
    </citation>
    <scope>NUCLEOTIDE SEQUENCE [LARGE SCALE GENOMIC DNA]</scope>
    <source>
        <strain evidence="2 3">BRL01</strain>
    </source>
</reference>
<protein>
    <submittedName>
        <fullName evidence="2">Uncharacterized protein</fullName>
    </submittedName>
</protein>
<organism evidence="2 3">
    <name type="scientific">Vairimorpha ceranae (strain BRL01)</name>
    <name type="common">Microsporidian parasite</name>
    <name type="synonym">Nosema ceranae</name>
    <dbReference type="NCBI Taxonomy" id="578460"/>
    <lineage>
        <taxon>Eukaryota</taxon>
        <taxon>Fungi</taxon>
        <taxon>Fungi incertae sedis</taxon>
        <taxon>Microsporidia</taxon>
        <taxon>Nosematidae</taxon>
        <taxon>Vairimorpha</taxon>
    </lineage>
</organism>
<gene>
    <name evidence="2" type="ORF">NCER_102090</name>
</gene>
<dbReference type="EMBL" id="ACOL01000500">
    <property type="protein sequence ID" value="EEQ81465.1"/>
    <property type="molecule type" value="Genomic_DNA"/>
</dbReference>
<evidence type="ECO:0000313" key="2">
    <source>
        <dbReference type="EMBL" id="EEQ81465.1"/>
    </source>
</evidence>
<accession>C4VBD7</accession>
<feature type="transmembrane region" description="Helical" evidence="1">
    <location>
        <begin position="15"/>
        <end position="37"/>
    </location>
</feature>
<sequence length="438" mass="51525">MKSCKFTVLQKKNMLILIFVGYCFAVLVKTVIFLAPFKCSDFILASSVETSENSLSCRHKKDDTNGDNLLPQNKLKKKKKTKVQIMRKRLRKFYGNCCKVVLCIFLALCLANLLFFIPFNNSKDNFKTYVSSVQESNLQSKPFLITCSRSDCEKRIKYVSKKRKKEKSISKSGSNCFYNSQKKIPRINAKDSVLLSEMYENGPHFKETLFFDYNLSDSPERISLYNFLNEWVFNRRKNISIFMQFLNKEIQEIKNWKASLFDNLTENDICEFYKAILPNSCFVPSDFSIDTFINVFVNNIPFAKMECNLSESRNLECFSTNESTVEAWKFHIDNIFQNDEKKNDYKLSISQWNYSVFKLYSLLYKKNKELDATKTKNLQDLEFFVEMLHDEEAKCIEYIRSRFDAPLEQYKSLKDSNVNVDILLDTIFYGEYQDFVCK</sequence>
<comment type="caution">
    <text evidence="2">The sequence shown here is derived from an EMBL/GenBank/DDBJ whole genome shotgun (WGS) entry which is preliminary data.</text>
</comment>
<evidence type="ECO:0000256" key="1">
    <source>
        <dbReference type="SAM" id="Phobius"/>
    </source>
</evidence>
<dbReference type="AlphaFoldDB" id="C4VBD7"/>
<keyword evidence="1" id="KW-0472">Membrane</keyword>
<feature type="transmembrane region" description="Helical" evidence="1">
    <location>
        <begin position="93"/>
        <end position="117"/>
    </location>
</feature>